<evidence type="ECO:0000313" key="2">
    <source>
        <dbReference type="EMBL" id="MBE9461994.1"/>
    </source>
</evidence>
<dbReference type="Proteomes" id="UP000634134">
    <property type="component" value="Unassembled WGS sequence"/>
</dbReference>
<dbReference type="RefSeq" id="WP_194120229.1">
    <property type="nucleotide sequence ID" value="NZ_JACYGY010000001.1"/>
</dbReference>
<proteinExistence type="predicted"/>
<feature type="chain" id="PRO_5045047346" evidence="1">
    <location>
        <begin position="25"/>
        <end position="148"/>
    </location>
</feature>
<reference evidence="3" key="1">
    <citation type="submission" date="2023-07" db="EMBL/GenBank/DDBJ databases">
        <title>Dyadobacter sp. nov 'subterranea' isolated from contaminted grondwater.</title>
        <authorList>
            <person name="Szabo I."/>
            <person name="Al-Omari J."/>
            <person name="Szerdahelyi S.G."/>
            <person name="Rado J."/>
        </authorList>
    </citation>
    <scope>NUCLEOTIDE SEQUENCE [LARGE SCALE GENOMIC DNA]</scope>
    <source>
        <strain evidence="3">UP-52</strain>
    </source>
</reference>
<comment type="caution">
    <text evidence="2">The sequence shown here is derived from an EMBL/GenBank/DDBJ whole genome shotgun (WGS) entry which is preliminary data.</text>
</comment>
<evidence type="ECO:0000313" key="3">
    <source>
        <dbReference type="Proteomes" id="UP000634134"/>
    </source>
</evidence>
<name>A0ABR9WA28_9BACT</name>
<feature type="signal peptide" evidence="1">
    <location>
        <begin position="1"/>
        <end position="24"/>
    </location>
</feature>
<sequence>MKKRNVFFINLFMAFCFMLNGANAQTQNTQVTISDIRSEKGQIVLNVFKDEQSYQKEQPYKQIKVDKKGLDKGKLVIHCTLEAGTYGVTLLDDENGNGIMDKNMVRMPREGFGFSNFFMEKLKKPSFDDFKMQLKNQDNQFAIRVKYM</sequence>
<keyword evidence="3" id="KW-1185">Reference proteome</keyword>
<gene>
    <name evidence="2" type="ORF">IEE83_08875</name>
</gene>
<dbReference type="EMBL" id="JACYGY010000001">
    <property type="protein sequence ID" value="MBE9461994.1"/>
    <property type="molecule type" value="Genomic_DNA"/>
</dbReference>
<protein>
    <submittedName>
        <fullName evidence="2">DUF2141 domain-containing protein</fullName>
    </submittedName>
</protein>
<keyword evidence="1" id="KW-0732">Signal</keyword>
<organism evidence="2 3">
    <name type="scientific">Dyadobacter subterraneus</name>
    <dbReference type="NCBI Taxonomy" id="2773304"/>
    <lineage>
        <taxon>Bacteria</taxon>
        <taxon>Pseudomonadati</taxon>
        <taxon>Bacteroidota</taxon>
        <taxon>Cytophagia</taxon>
        <taxon>Cytophagales</taxon>
        <taxon>Spirosomataceae</taxon>
        <taxon>Dyadobacter</taxon>
    </lineage>
</organism>
<evidence type="ECO:0000256" key="1">
    <source>
        <dbReference type="SAM" id="SignalP"/>
    </source>
</evidence>
<dbReference type="Pfam" id="PF09912">
    <property type="entry name" value="DUF2141"/>
    <property type="match status" value="1"/>
</dbReference>
<accession>A0ABR9WA28</accession>
<dbReference type="InterPro" id="IPR018673">
    <property type="entry name" value="DUF2141"/>
</dbReference>